<keyword evidence="5" id="KW-1185">Reference proteome</keyword>
<comment type="caution">
    <text evidence="4">The sequence shown here is derived from an EMBL/GenBank/DDBJ whole genome shotgun (WGS) entry which is preliminary data.</text>
</comment>
<evidence type="ECO:0000259" key="3">
    <source>
        <dbReference type="Pfam" id="PF00472"/>
    </source>
</evidence>
<sequence length="145" mass="15905">MPGDDAFGDLPVSDRLVVPAGALSWRFSRSSGPGGQGVNTADSRVELAVSPLQLPGLTETQRRRLVERLGDRLVDGVLTIAASEHRQQLRNREAARARLAALLRGAIAPPPAARRKTKPTRGSKERRITAKKQRGETKRLRGRWD</sequence>
<dbReference type="Gene3D" id="3.30.160.20">
    <property type="match status" value="1"/>
</dbReference>
<name>A0A098Y519_9ACTN</name>
<organism evidence="4 5">
    <name type="scientific">Modestobacter caceresii</name>
    <dbReference type="NCBI Taxonomy" id="1522368"/>
    <lineage>
        <taxon>Bacteria</taxon>
        <taxon>Bacillati</taxon>
        <taxon>Actinomycetota</taxon>
        <taxon>Actinomycetes</taxon>
        <taxon>Geodermatophilales</taxon>
        <taxon>Geodermatophilaceae</taxon>
        <taxon>Modestobacter</taxon>
    </lineage>
</organism>
<dbReference type="SUPFAM" id="SSF75620">
    <property type="entry name" value="Release factor"/>
    <property type="match status" value="1"/>
</dbReference>
<feature type="region of interest" description="Disordered" evidence="2">
    <location>
        <begin position="107"/>
        <end position="145"/>
    </location>
</feature>
<dbReference type="InterPro" id="IPR045853">
    <property type="entry name" value="Pep_chain_release_fac_I_sf"/>
</dbReference>
<dbReference type="Pfam" id="PF00472">
    <property type="entry name" value="RF-1"/>
    <property type="match status" value="1"/>
</dbReference>
<dbReference type="GO" id="GO:0072344">
    <property type="term" value="P:rescue of stalled ribosome"/>
    <property type="evidence" value="ECO:0007669"/>
    <property type="project" value="TreeGrafter"/>
</dbReference>
<dbReference type="Proteomes" id="UP000029713">
    <property type="component" value="Unassembled WGS sequence"/>
</dbReference>
<dbReference type="GO" id="GO:0003747">
    <property type="term" value="F:translation release factor activity"/>
    <property type="evidence" value="ECO:0007669"/>
    <property type="project" value="InterPro"/>
</dbReference>
<evidence type="ECO:0000256" key="2">
    <source>
        <dbReference type="SAM" id="MobiDB-lite"/>
    </source>
</evidence>
<dbReference type="AlphaFoldDB" id="A0A098Y519"/>
<feature type="domain" description="Prokaryotic-type class I peptide chain release factors" evidence="3">
    <location>
        <begin position="18"/>
        <end position="141"/>
    </location>
</feature>
<feature type="compositionally biased region" description="Basic and acidic residues" evidence="2">
    <location>
        <begin position="122"/>
        <end position="145"/>
    </location>
</feature>
<evidence type="ECO:0000313" key="4">
    <source>
        <dbReference type="EMBL" id="KGH45958.1"/>
    </source>
</evidence>
<dbReference type="PANTHER" id="PTHR47814">
    <property type="entry name" value="PEPTIDYL-TRNA HYDROLASE ARFB"/>
    <property type="match status" value="1"/>
</dbReference>
<dbReference type="RefSeq" id="WP_036336514.1">
    <property type="nucleotide sequence ID" value="NZ_JPMX01000062.1"/>
</dbReference>
<dbReference type="STRING" id="1522368.IN07_14325"/>
<accession>A0A098Y519</accession>
<dbReference type="GO" id="GO:0004045">
    <property type="term" value="F:peptidyl-tRNA hydrolase activity"/>
    <property type="evidence" value="ECO:0007669"/>
    <property type="project" value="TreeGrafter"/>
</dbReference>
<dbReference type="NCBIfam" id="NF006718">
    <property type="entry name" value="PRK09256.1"/>
    <property type="match status" value="1"/>
</dbReference>
<evidence type="ECO:0000256" key="1">
    <source>
        <dbReference type="ARBA" id="ARBA00010835"/>
    </source>
</evidence>
<reference evidence="4 5" key="1">
    <citation type="submission" date="2014-07" db="EMBL/GenBank/DDBJ databases">
        <title>Biosystematic studies on Modestobacter strains isolated from extreme hyper-arid desert soil and from historic building.</title>
        <authorList>
            <person name="Bukarasam K."/>
            <person name="Bull A."/>
            <person name="Girard G."/>
            <person name="van Wezel G."/>
            <person name="Goodfellow M."/>
        </authorList>
    </citation>
    <scope>NUCLEOTIDE SEQUENCE [LARGE SCALE GENOMIC DNA]</scope>
    <source>
        <strain evidence="4 5">KNN45-2b</strain>
    </source>
</reference>
<dbReference type="PANTHER" id="PTHR47814:SF1">
    <property type="entry name" value="PEPTIDYL-TRNA HYDROLASE ARFB"/>
    <property type="match status" value="1"/>
</dbReference>
<gene>
    <name evidence="4" type="ORF">IN07_14325</name>
</gene>
<protein>
    <submittedName>
        <fullName evidence="4">Peptide chain release factor 1</fullName>
    </submittedName>
</protein>
<proteinExistence type="inferred from homology"/>
<dbReference type="InterPro" id="IPR000352">
    <property type="entry name" value="Pep_chain_release_fac_I"/>
</dbReference>
<evidence type="ECO:0000313" key="5">
    <source>
        <dbReference type="Proteomes" id="UP000029713"/>
    </source>
</evidence>
<dbReference type="OrthoDB" id="9815709at2"/>
<dbReference type="GO" id="GO:0043022">
    <property type="term" value="F:ribosome binding"/>
    <property type="evidence" value="ECO:0007669"/>
    <property type="project" value="TreeGrafter"/>
</dbReference>
<dbReference type="EMBL" id="JPMX01000062">
    <property type="protein sequence ID" value="KGH45958.1"/>
    <property type="molecule type" value="Genomic_DNA"/>
</dbReference>
<comment type="similarity">
    <text evidence="1">Belongs to the prokaryotic/mitochondrial release factor family.</text>
</comment>